<evidence type="ECO:0000256" key="5">
    <source>
        <dbReference type="ARBA" id="ARBA00023004"/>
    </source>
</evidence>
<reference evidence="7 8" key="1">
    <citation type="submission" date="2020-02" db="EMBL/GenBank/DDBJ databases">
        <title>Integrative conjugative elements (ICEs) and plasmids drive adaptation of Pseudomonas nitroreducens strain HBP1 to wastewater environment.</title>
        <authorList>
            <person name="Sentchilo V."/>
            <person name="Carraro N."/>
            <person name="Bertelli C."/>
            <person name="van der Meer J.R."/>
        </authorList>
    </citation>
    <scope>NUCLEOTIDE SEQUENCE [LARGE SCALE GENOMIC DNA]</scope>
    <source>
        <strain evidence="7 8">HBP1</strain>
    </source>
</reference>
<evidence type="ECO:0000313" key="8">
    <source>
        <dbReference type="Proteomes" id="UP000501063"/>
    </source>
</evidence>
<keyword evidence="2" id="KW-0349">Heme</keyword>
<keyword evidence="5" id="KW-0408">Iron</keyword>
<dbReference type="Pfam" id="PF02085">
    <property type="entry name" value="Cytochrom_CIII"/>
    <property type="match status" value="1"/>
</dbReference>
<dbReference type="InterPro" id="IPR020942">
    <property type="entry name" value="Cyt_c_III_dom"/>
</dbReference>
<dbReference type="GO" id="GO:0020037">
    <property type="term" value="F:heme binding"/>
    <property type="evidence" value="ECO:0007669"/>
    <property type="project" value="InterPro"/>
</dbReference>
<accession>A0A6G6IWI4</accession>
<keyword evidence="3" id="KW-0479">Metal-binding</keyword>
<evidence type="ECO:0000313" key="7">
    <source>
        <dbReference type="EMBL" id="QIE87419.1"/>
    </source>
</evidence>
<dbReference type="CDD" id="cd08168">
    <property type="entry name" value="Cytochrom_C3"/>
    <property type="match status" value="1"/>
</dbReference>
<dbReference type="Proteomes" id="UP000501063">
    <property type="component" value="Chromosome"/>
</dbReference>
<dbReference type="EMBL" id="CP049140">
    <property type="protein sequence ID" value="QIE87419.1"/>
    <property type="molecule type" value="Genomic_DNA"/>
</dbReference>
<evidence type="ECO:0000256" key="1">
    <source>
        <dbReference type="ARBA" id="ARBA00022448"/>
    </source>
</evidence>
<gene>
    <name evidence="7" type="ORF">G5B91_14550</name>
</gene>
<sequence length="123" mass="13850">MRRAWIGFSLVSVVALSVGAWFAHGHWQRSRPLMPLAFPHEPHVSVNCITCHHDYKDQSPSVSGNRTCILCHKQSPALAVRIEADFHQLCQSCHLERLQAFHASGPVRSCQACHRNTTEMPNL</sequence>
<evidence type="ECO:0000256" key="3">
    <source>
        <dbReference type="ARBA" id="ARBA00022723"/>
    </source>
</evidence>
<dbReference type="GO" id="GO:0046872">
    <property type="term" value="F:metal ion binding"/>
    <property type="evidence" value="ECO:0007669"/>
    <property type="project" value="UniProtKB-KW"/>
</dbReference>
<keyword evidence="4" id="KW-0249">Electron transport</keyword>
<name>A0A6G6IWI4_PSENT</name>
<dbReference type="GO" id="GO:0009055">
    <property type="term" value="F:electron transfer activity"/>
    <property type="evidence" value="ECO:0007669"/>
    <property type="project" value="InterPro"/>
</dbReference>
<dbReference type="Gene3D" id="3.90.10.10">
    <property type="entry name" value="Cytochrome C3"/>
    <property type="match status" value="1"/>
</dbReference>
<keyword evidence="1" id="KW-0813">Transport</keyword>
<evidence type="ECO:0000256" key="4">
    <source>
        <dbReference type="ARBA" id="ARBA00022982"/>
    </source>
</evidence>
<dbReference type="InterPro" id="IPR036280">
    <property type="entry name" value="Multihaem_cyt_sf"/>
</dbReference>
<protein>
    <submittedName>
        <fullName evidence="7">Class III cytochrome C family protein</fullName>
    </submittedName>
</protein>
<feature type="domain" description="Class III cytochrome C" evidence="6">
    <location>
        <begin position="34"/>
        <end position="114"/>
    </location>
</feature>
<dbReference type="RefSeq" id="WP_024762257.1">
    <property type="nucleotide sequence ID" value="NZ_CP049140.1"/>
</dbReference>
<dbReference type="KEGG" id="pnt:G5B91_14550"/>
<proteinExistence type="predicted"/>
<dbReference type="SUPFAM" id="SSF48695">
    <property type="entry name" value="Multiheme cytochromes"/>
    <property type="match status" value="1"/>
</dbReference>
<dbReference type="AlphaFoldDB" id="A0A6G6IWI4"/>
<organism evidence="7 8">
    <name type="scientific">Pseudomonas nitroreducens</name>
    <dbReference type="NCBI Taxonomy" id="46680"/>
    <lineage>
        <taxon>Bacteria</taxon>
        <taxon>Pseudomonadati</taxon>
        <taxon>Pseudomonadota</taxon>
        <taxon>Gammaproteobacteria</taxon>
        <taxon>Pseudomonadales</taxon>
        <taxon>Pseudomonadaceae</taxon>
        <taxon>Pseudomonas</taxon>
    </lineage>
</organism>
<evidence type="ECO:0000259" key="6">
    <source>
        <dbReference type="Pfam" id="PF02085"/>
    </source>
</evidence>
<evidence type="ECO:0000256" key="2">
    <source>
        <dbReference type="ARBA" id="ARBA00022617"/>
    </source>
</evidence>